<keyword evidence="3" id="KW-1185">Reference proteome</keyword>
<reference evidence="3" key="1">
    <citation type="journal article" date="2019" name="Int. J. Syst. Evol. Microbiol.">
        <title>The Global Catalogue of Microorganisms (GCM) 10K type strain sequencing project: providing services to taxonomists for standard genome sequencing and annotation.</title>
        <authorList>
            <consortium name="The Broad Institute Genomics Platform"/>
            <consortium name="The Broad Institute Genome Sequencing Center for Infectious Disease"/>
            <person name="Wu L."/>
            <person name="Ma J."/>
        </authorList>
    </citation>
    <scope>NUCLEOTIDE SEQUENCE [LARGE SCALE GENOMIC DNA]</scope>
    <source>
        <strain evidence="3">CGMCC 1.12859</strain>
    </source>
</reference>
<dbReference type="InterPro" id="IPR011989">
    <property type="entry name" value="ARM-like"/>
</dbReference>
<comment type="caution">
    <text evidence="2">The sequence shown here is derived from an EMBL/GenBank/DDBJ whole genome shotgun (WGS) entry which is preliminary data.</text>
</comment>
<evidence type="ECO:0000313" key="3">
    <source>
        <dbReference type="Proteomes" id="UP001596435"/>
    </source>
</evidence>
<dbReference type="InterPro" id="IPR016024">
    <property type="entry name" value="ARM-type_fold"/>
</dbReference>
<name>A0ABW2FRT0_9ACTN</name>
<dbReference type="Pfam" id="PF13646">
    <property type="entry name" value="HEAT_2"/>
    <property type="match status" value="1"/>
</dbReference>
<dbReference type="SUPFAM" id="SSF48371">
    <property type="entry name" value="ARM repeat"/>
    <property type="match status" value="1"/>
</dbReference>
<proteinExistence type="predicted"/>
<gene>
    <name evidence="2" type="ORF">ACFQMG_10365</name>
</gene>
<protein>
    <submittedName>
        <fullName evidence="2">HEAT repeat domain-containing protein</fullName>
    </submittedName>
</protein>
<sequence>MHPDDVLAGLDAHPWADVSHAYGPAEDLPDLLRALAEGGEDAEEAISELYSCILHQGTVYSASVDAVPYLARIAAAAGPGTAEVLRLLGGLAESDDEWEIAPGAVRAAVVTRIPLLIPLLTHQDADIRLLTAWTLGRTRDAETAPAALRTRWTAEPDPGIRAEILVALGRVDLPGAAAEARALLGATTPTPLRLAALLVALDAAEPWTDAHHEAALGLLPARELTVGRYGMHHRDPLHAIVDNLLHRGTDADRESAFALLDAALRDGRPEVRTEALAAADHACHLSRGAPRRLVPAIAPLAAAFPAASLLGKLGPAAAEAAPVLAELAAQADEEAADQALAVLVRVAPRQAAPLLAENLDRRPRALDAAGDFQAPAFPFDPALLAAVRTRLAADGLGNNETADLVHLLRQWGPQAAAALPELYAVLPRFLYAATAISAAAAAAPQAEREQVQRDRAEVDRVERDRAEVDRAERDRAGAVLRDFGGSLMAARAHHDLTGETDLLLDAVAEGLAAGPRDGAEAAQAAAALGPAAAGLVPALRAAVSEDAEPTTPQLDRDIAIATALWQIDGDTGGAVTILASVLDRTAGNQLWYRWTVIRAIRAAALLGQAARPLVPRLEGLLADPEKAPAAVLALLAVTDPAAVDRGRLAEAALHAAETGGDIPGACEALQALGATALSTHQRLRVADLAENDGRIVRSGLANGIIREDERLRALLAAI</sequence>
<organism evidence="2 3">
    <name type="scientific">Kitasatospora paranensis</name>
    <dbReference type="NCBI Taxonomy" id="258053"/>
    <lineage>
        <taxon>Bacteria</taxon>
        <taxon>Bacillati</taxon>
        <taxon>Actinomycetota</taxon>
        <taxon>Actinomycetes</taxon>
        <taxon>Kitasatosporales</taxon>
        <taxon>Streptomycetaceae</taxon>
        <taxon>Kitasatospora</taxon>
    </lineage>
</organism>
<feature type="region of interest" description="Disordered" evidence="1">
    <location>
        <begin position="450"/>
        <end position="470"/>
    </location>
</feature>
<accession>A0ABW2FRT0</accession>
<evidence type="ECO:0000256" key="1">
    <source>
        <dbReference type="SAM" id="MobiDB-lite"/>
    </source>
</evidence>
<dbReference type="Proteomes" id="UP001596435">
    <property type="component" value="Unassembled WGS sequence"/>
</dbReference>
<dbReference type="Gene3D" id="1.25.10.10">
    <property type="entry name" value="Leucine-rich Repeat Variant"/>
    <property type="match status" value="1"/>
</dbReference>
<evidence type="ECO:0000313" key="2">
    <source>
        <dbReference type="EMBL" id="MFC7179960.1"/>
    </source>
</evidence>
<dbReference type="RefSeq" id="WP_380230939.1">
    <property type="nucleotide sequence ID" value="NZ_JBHSVH010000002.1"/>
</dbReference>
<dbReference type="EMBL" id="JBHTAJ010000015">
    <property type="protein sequence ID" value="MFC7179960.1"/>
    <property type="molecule type" value="Genomic_DNA"/>
</dbReference>